<dbReference type="Pfam" id="PF00126">
    <property type="entry name" value="HTH_1"/>
    <property type="match status" value="1"/>
</dbReference>
<dbReference type="GO" id="GO:0003700">
    <property type="term" value="F:DNA-binding transcription factor activity"/>
    <property type="evidence" value="ECO:0007669"/>
    <property type="project" value="InterPro"/>
</dbReference>
<dbReference type="EMBL" id="DVHU01000008">
    <property type="protein sequence ID" value="HIR91953.1"/>
    <property type="molecule type" value="Genomic_DNA"/>
</dbReference>
<reference evidence="6" key="1">
    <citation type="submission" date="2020-10" db="EMBL/GenBank/DDBJ databases">
        <authorList>
            <person name="Gilroy R."/>
        </authorList>
    </citation>
    <scope>NUCLEOTIDE SEQUENCE</scope>
    <source>
        <strain evidence="6">ChiSxjej1B13-7041</strain>
    </source>
</reference>
<dbReference type="GO" id="GO:0005829">
    <property type="term" value="C:cytosol"/>
    <property type="evidence" value="ECO:0007669"/>
    <property type="project" value="TreeGrafter"/>
</dbReference>
<name>A0A9D1EH65_9FIRM</name>
<dbReference type="SUPFAM" id="SSF53850">
    <property type="entry name" value="Periplasmic binding protein-like II"/>
    <property type="match status" value="1"/>
</dbReference>
<dbReference type="GO" id="GO:0003677">
    <property type="term" value="F:DNA binding"/>
    <property type="evidence" value="ECO:0007669"/>
    <property type="project" value="UniProtKB-KW"/>
</dbReference>
<evidence type="ECO:0000256" key="3">
    <source>
        <dbReference type="ARBA" id="ARBA00023125"/>
    </source>
</evidence>
<feature type="domain" description="HTH lysR-type" evidence="5">
    <location>
        <begin position="1"/>
        <end position="58"/>
    </location>
</feature>
<dbReference type="Proteomes" id="UP000886841">
    <property type="component" value="Unassembled WGS sequence"/>
</dbReference>
<evidence type="ECO:0000313" key="6">
    <source>
        <dbReference type="EMBL" id="HIR91953.1"/>
    </source>
</evidence>
<evidence type="ECO:0000259" key="5">
    <source>
        <dbReference type="PROSITE" id="PS50931"/>
    </source>
</evidence>
<dbReference type="InterPro" id="IPR000847">
    <property type="entry name" value="LysR_HTH_N"/>
</dbReference>
<dbReference type="Pfam" id="PF03466">
    <property type="entry name" value="LysR_substrate"/>
    <property type="match status" value="1"/>
</dbReference>
<dbReference type="CDD" id="cd05466">
    <property type="entry name" value="PBP2_LTTR_substrate"/>
    <property type="match status" value="1"/>
</dbReference>
<dbReference type="InterPro" id="IPR005119">
    <property type="entry name" value="LysR_subst-bd"/>
</dbReference>
<dbReference type="InterPro" id="IPR050950">
    <property type="entry name" value="HTH-type_LysR_regulators"/>
</dbReference>
<protein>
    <submittedName>
        <fullName evidence="6">LysR family transcriptional regulator</fullName>
    </submittedName>
</protein>
<dbReference type="SUPFAM" id="SSF46785">
    <property type="entry name" value="Winged helix' DNA-binding domain"/>
    <property type="match status" value="1"/>
</dbReference>
<evidence type="ECO:0000256" key="1">
    <source>
        <dbReference type="ARBA" id="ARBA00009437"/>
    </source>
</evidence>
<dbReference type="InterPro" id="IPR036390">
    <property type="entry name" value="WH_DNA-bd_sf"/>
</dbReference>
<dbReference type="InterPro" id="IPR036388">
    <property type="entry name" value="WH-like_DNA-bd_sf"/>
</dbReference>
<evidence type="ECO:0000256" key="2">
    <source>
        <dbReference type="ARBA" id="ARBA00023015"/>
    </source>
</evidence>
<keyword evidence="2" id="KW-0805">Transcription regulation</keyword>
<organism evidence="6 7">
    <name type="scientific">Candidatus Egerieimonas intestinavium</name>
    <dbReference type="NCBI Taxonomy" id="2840777"/>
    <lineage>
        <taxon>Bacteria</taxon>
        <taxon>Bacillati</taxon>
        <taxon>Bacillota</taxon>
        <taxon>Clostridia</taxon>
        <taxon>Lachnospirales</taxon>
        <taxon>Lachnospiraceae</taxon>
        <taxon>Lachnospiraceae incertae sedis</taxon>
        <taxon>Candidatus Egerieimonas</taxon>
    </lineage>
</organism>
<dbReference type="AlphaFoldDB" id="A0A9D1EH65"/>
<dbReference type="Gene3D" id="3.40.190.290">
    <property type="match status" value="1"/>
</dbReference>
<reference evidence="6" key="2">
    <citation type="journal article" date="2021" name="PeerJ">
        <title>Extensive microbial diversity within the chicken gut microbiome revealed by metagenomics and culture.</title>
        <authorList>
            <person name="Gilroy R."/>
            <person name="Ravi A."/>
            <person name="Getino M."/>
            <person name="Pursley I."/>
            <person name="Horton D.L."/>
            <person name="Alikhan N.F."/>
            <person name="Baker D."/>
            <person name="Gharbi K."/>
            <person name="Hall N."/>
            <person name="Watson M."/>
            <person name="Adriaenssens E.M."/>
            <person name="Foster-Nyarko E."/>
            <person name="Jarju S."/>
            <person name="Secka A."/>
            <person name="Antonio M."/>
            <person name="Oren A."/>
            <person name="Chaudhuri R.R."/>
            <person name="La Ragione R."/>
            <person name="Hildebrand F."/>
            <person name="Pallen M.J."/>
        </authorList>
    </citation>
    <scope>NUCLEOTIDE SEQUENCE</scope>
    <source>
        <strain evidence="6">ChiSxjej1B13-7041</strain>
    </source>
</reference>
<gene>
    <name evidence="6" type="ORF">IAB98_00855</name>
</gene>
<keyword evidence="4" id="KW-0804">Transcription</keyword>
<dbReference type="Gene3D" id="1.10.10.10">
    <property type="entry name" value="Winged helix-like DNA-binding domain superfamily/Winged helix DNA-binding domain"/>
    <property type="match status" value="1"/>
</dbReference>
<comment type="similarity">
    <text evidence="1">Belongs to the LysR transcriptional regulatory family.</text>
</comment>
<comment type="caution">
    <text evidence="6">The sequence shown here is derived from an EMBL/GenBank/DDBJ whole genome shotgun (WGS) entry which is preliminary data.</text>
</comment>
<keyword evidence="3" id="KW-0238">DNA-binding</keyword>
<dbReference type="PROSITE" id="PS50931">
    <property type="entry name" value="HTH_LYSR"/>
    <property type="match status" value="1"/>
</dbReference>
<evidence type="ECO:0000256" key="4">
    <source>
        <dbReference type="ARBA" id="ARBA00023163"/>
    </source>
</evidence>
<accession>A0A9D1EH65</accession>
<proteinExistence type="inferred from homology"/>
<dbReference type="PANTHER" id="PTHR30419">
    <property type="entry name" value="HTH-TYPE TRANSCRIPTIONAL REGULATOR YBHD"/>
    <property type="match status" value="1"/>
</dbReference>
<evidence type="ECO:0000313" key="7">
    <source>
        <dbReference type="Proteomes" id="UP000886841"/>
    </source>
</evidence>
<sequence length="303" mass="35193">MDFPELQYFLAIARHRNLTRAAQELYISQPTLTKFLQKQERELGGKLFRKNGHQYDLTFLGQRYLEYAQKVIALNQDWRKELSDMSSSYEGELNISLPPMRSACLIPQLLTEFHKVHPGVHINFYEQGHAIQDSLLTETKLDFAILSYWQAHPDLTYELIKTEEILLVLHADHPLAKHAVPRKFCRYPWLDLGLLAEEPFILHFPDQNTGREARKLFEQYHIQPPVPFLTRDSHTCIQLASQGLGACFAPESYVQHSAFFWPMQVFSVGDPPVINHLVIVHRKNSYLSTYAQDFITIAKECLK</sequence>